<dbReference type="Pfam" id="PF00850">
    <property type="entry name" value="Hist_deacetyl"/>
    <property type="match status" value="1"/>
</dbReference>
<protein>
    <submittedName>
        <fullName evidence="3">Arginase/deacetylase</fullName>
    </submittedName>
</protein>
<name>A0A0J0XWN6_9TREE</name>
<dbReference type="InterPro" id="IPR023696">
    <property type="entry name" value="Ureohydrolase_dom_sf"/>
</dbReference>
<dbReference type="GeneID" id="28985721"/>
<evidence type="ECO:0000256" key="1">
    <source>
        <dbReference type="SAM" id="MobiDB-lite"/>
    </source>
</evidence>
<dbReference type="PANTHER" id="PTHR10625:SF36">
    <property type="entry name" value="HISTONE DEACETYLASE 3"/>
    <property type="match status" value="1"/>
</dbReference>
<proteinExistence type="predicted"/>
<evidence type="ECO:0000259" key="2">
    <source>
        <dbReference type="Pfam" id="PF00850"/>
    </source>
</evidence>
<evidence type="ECO:0000313" key="4">
    <source>
        <dbReference type="Proteomes" id="UP000053611"/>
    </source>
</evidence>
<feature type="domain" description="Histone deacetylase" evidence="2">
    <location>
        <begin position="134"/>
        <end position="449"/>
    </location>
</feature>
<dbReference type="GO" id="GO:0070210">
    <property type="term" value="C:Rpd3L-Expanded complex"/>
    <property type="evidence" value="ECO:0007669"/>
    <property type="project" value="TreeGrafter"/>
</dbReference>
<evidence type="ECO:0000313" key="3">
    <source>
        <dbReference type="EMBL" id="KLT45466.1"/>
    </source>
</evidence>
<dbReference type="InterPro" id="IPR023801">
    <property type="entry name" value="His_deacetylse_dom"/>
</dbReference>
<feature type="compositionally biased region" description="Basic and acidic residues" evidence="1">
    <location>
        <begin position="47"/>
        <end position="57"/>
    </location>
</feature>
<dbReference type="GO" id="GO:0040029">
    <property type="term" value="P:epigenetic regulation of gene expression"/>
    <property type="evidence" value="ECO:0007669"/>
    <property type="project" value="TreeGrafter"/>
</dbReference>
<sequence length="513" mass="54464">MASVAYIWSPELQRAADELPANVGRSSLVHGLVRALGLLENSLETAGEVKDGVDGGREACGNGEGNGEGSGEGNENGNVDGDGEGDGDGNGHSGVCPSSAASMSPRSHDEDTDDDDHGEPVEPPIHGVRLVPPDPSLATRAELRRYHDQRYLDYVLQPYAASSSSSSSSSSDSDASSDNEDGPRKRRREAMGLEDDCPRFPALRAYVPLVAAATLTACRLLARGTARTAIVWDGGRHHALRAKASGFCYVADAVLGILLLAREGMPRSHLSASATAIPQRTRRARIMYLDMDLHYGDGVATAFTSPTHYPYPLLGRPRAPQVLTLSIHHQSRVFFPPGAPGLTSSNTPHPFSLSLPLAAFAHAPSYARAWKCVEMIKAAWDPDYVVLQLGVDGLPGDRIGQWGAWSPHGEGGSTWVVQRVIGWGVPSAVLGGGGYEHANAARAWALATGVIVGKEISPKMDVPDHENIEAFAPGFTLEVPESNVPDENTEDALAAAESAFEVLAERIREIVAL</sequence>
<dbReference type="Gene3D" id="3.40.800.20">
    <property type="entry name" value="Histone deacetylase domain"/>
    <property type="match status" value="1"/>
</dbReference>
<dbReference type="EMBL" id="KQ087181">
    <property type="protein sequence ID" value="KLT45466.1"/>
    <property type="molecule type" value="Genomic_DNA"/>
</dbReference>
<feature type="compositionally biased region" description="Low complexity" evidence="1">
    <location>
        <begin position="161"/>
        <end position="174"/>
    </location>
</feature>
<dbReference type="Proteomes" id="UP000053611">
    <property type="component" value="Unassembled WGS sequence"/>
</dbReference>
<accession>A0A0J0XWN6</accession>
<dbReference type="InterPro" id="IPR037138">
    <property type="entry name" value="His_deacetylse_dom_sf"/>
</dbReference>
<reference evidence="3 4" key="1">
    <citation type="submission" date="2015-03" db="EMBL/GenBank/DDBJ databases">
        <title>Genomics and transcriptomics of the oil-accumulating basidiomycete yeast T. oleaginosus allow insights into substrate utilization and the diverse evolutionary trajectories of mating systems in fungi.</title>
        <authorList>
            <consortium name="DOE Joint Genome Institute"/>
            <person name="Kourist R."/>
            <person name="Kracht O."/>
            <person name="Bracharz F."/>
            <person name="Lipzen A."/>
            <person name="Nolan M."/>
            <person name="Ohm R."/>
            <person name="Grigoriev I."/>
            <person name="Sun S."/>
            <person name="Heitman J."/>
            <person name="Bruck T."/>
            <person name="Nowrousian M."/>
        </authorList>
    </citation>
    <scope>NUCLEOTIDE SEQUENCE [LARGE SCALE GENOMIC DNA]</scope>
    <source>
        <strain evidence="3 4">IBC0246</strain>
    </source>
</reference>
<dbReference type="InterPro" id="IPR000286">
    <property type="entry name" value="HDACs"/>
</dbReference>
<feature type="region of interest" description="Disordered" evidence="1">
    <location>
        <begin position="161"/>
        <end position="193"/>
    </location>
</feature>
<feature type="region of interest" description="Disordered" evidence="1">
    <location>
        <begin position="43"/>
        <end position="135"/>
    </location>
</feature>
<dbReference type="PRINTS" id="PR01270">
    <property type="entry name" value="HDASUPER"/>
</dbReference>
<organism evidence="3 4">
    <name type="scientific">Cutaneotrichosporon oleaginosum</name>
    <dbReference type="NCBI Taxonomy" id="879819"/>
    <lineage>
        <taxon>Eukaryota</taxon>
        <taxon>Fungi</taxon>
        <taxon>Dikarya</taxon>
        <taxon>Basidiomycota</taxon>
        <taxon>Agaricomycotina</taxon>
        <taxon>Tremellomycetes</taxon>
        <taxon>Trichosporonales</taxon>
        <taxon>Trichosporonaceae</taxon>
        <taxon>Cutaneotrichosporon</taxon>
    </lineage>
</organism>
<dbReference type="RefSeq" id="XP_018281957.1">
    <property type="nucleotide sequence ID" value="XM_018425118.1"/>
</dbReference>
<dbReference type="SUPFAM" id="SSF52768">
    <property type="entry name" value="Arginase/deacetylase"/>
    <property type="match status" value="1"/>
</dbReference>
<keyword evidence="4" id="KW-1185">Reference proteome</keyword>
<dbReference type="AlphaFoldDB" id="A0A0J0XWN6"/>
<gene>
    <name evidence="3" type="ORF">CC85DRAFT_299529</name>
</gene>
<feature type="compositionally biased region" description="Gly residues" evidence="1">
    <location>
        <begin position="62"/>
        <end position="74"/>
    </location>
</feature>
<dbReference type="PANTHER" id="PTHR10625">
    <property type="entry name" value="HISTONE DEACETYLASE HDAC1-RELATED"/>
    <property type="match status" value="1"/>
</dbReference>
<dbReference type="GO" id="GO:0004407">
    <property type="term" value="F:histone deacetylase activity"/>
    <property type="evidence" value="ECO:0007669"/>
    <property type="project" value="TreeGrafter"/>
</dbReference>
<dbReference type="OrthoDB" id="73273at2759"/>
<dbReference type="STRING" id="879819.A0A0J0XWN6"/>